<comment type="caution">
    <text evidence="1">The sequence shown here is derived from an EMBL/GenBank/DDBJ whole genome shotgun (WGS) entry which is preliminary data.</text>
</comment>
<protein>
    <submittedName>
        <fullName evidence="1">Uncharacterized protein</fullName>
    </submittedName>
</protein>
<organism evidence="1 2">
    <name type="scientific">Coniosporium tulheliwenetii</name>
    <dbReference type="NCBI Taxonomy" id="3383036"/>
    <lineage>
        <taxon>Eukaryota</taxon>
        <taxon>Fungi</taxon>
        <taxon>Dikarya</taxon>
        <taxon>Ascomycota</taxon>
        <taxon>Pezizomycotina</taxon>
        <taxon>Dothideomycetes</taxon>
        <taxon>Dothideomycetes incertae sedis</taxon>
        <taxon>Coniosporium</taxon>
    </lineage>
</organism>
<reference evidence="1" key="1">
    <citation type="submission" date="2022-10" db="EMBL/GenBank/DDBJ databases">
        <title>Culturing micro-colonial fungi from biological soil crusts in the Mojave desert and describing Neophaeococcomyces mojavensis, and introducing the new genera and species Taxawa tesnikishii.</title>
        <authorList>
            <person name="Kurbessoian T."/>
            <person name="Stajich J.E."/>
        </authorList>
    </citation>
    <scope>NUCLEOTIDE SEQUENCE</scope>
    <source>
        <strain evidence="1">JES_115</strain>
    </source>
</reference>
<name>A0ACC2ZF70_9PEZI</name>
<evidence type="ECO:0000313" key="2">
    <source>
        <dbReference type="Proteomes" id="UP001172680"/>
    </source>
</evidence>
<dbReference type="EMBL" id="JAPDRP010000007">
    <property type="protein sequence ID" value="KAJ9645956.1"/>
    <property type="molecule type" value="Genomic_DNA"/>
</dbReference>
<evidence type="ECO:0000313" key="1">
    <source>
        <dbReference type="EMBL" id="KAJ9645956.1"/>
    </source>
</evidence>
<gene>
    <name evidence="1" type="ORF">H2199_002999</name>
</gene>
<dbReference type="Proteomes" id="UP001172680">
    <property type="component" value="Unassembled WGS sequence"/>
</dbReference>
<proteinExistence type="predicted"/>
<sequence>MDWSLAEQAEAVTDVAAGLEVFRNEVPDAEAEISGSRNILLGIAGALRALDRELDLDLARHRRLPGTIERDLDLVMRSLDLTLSAVKGMFGRSGQRRYRTAYAGIPLYPELWDDLCREFEIDEGLSLHLRLEKYHSFIRGIIYALRGVAPEEDMGYLRDRINWLLGRQESQELDIPLNQLSLDPPEPRTPTSPLVYQTYRHVNPPTPLRPPLPRDWNHSYFPPQAPYVLPQVPRPPDIPLSPSISNDSAETYSSMHTVSTESSNNNHRPRHWARKIFDGRHGHTRFRSTAGQANNREDGELELWANLRFPVFERMVLFYLTFVAMKRQDWTQPHQGLDDWFPGEKEEFGGVTEDDGYQHAFRIWRDRDSGCVRLEATAHRGPMKTTPIWTAFVTQYIGSRTWMTRLGSKAIEFMDLHPYVFTNGYKPPRGLGGRFELRFLTCHDCDCFMETFQAIRVR</sequence>
<keyword evidence="2" id="KW-1185">Reference proteome</keyword>
<accession>A0ACC2ZF70</accession>